<keyword evidence="11 16" id="KW-0915">Sodium</keyword>
<feature type="domain" description="FMN-binding" evidence="18">
    <location>
        <begin position="124"/>
        <end position="223"/>
    </location>
</feature>
<keyword evidence="7 16" id="KW-0812">Transmembrane</keyword>
<dbReference type="OrthoDB" id="9813828at2"/>
<dbReference type="PANTHER" id="PTHR37838:SF1">
    <property type="entry name" value="NA(+)-TRANSLOCATING NADH-QUINONE REDUCTASE SUBUNIT C"/>
    <property type="match status" value="1"/>
</dbReference>
<evidence type="ECO:0000256" key="14">
    <source>
        <dbReference type="ARBA" id="ARBA00023136"/>
    </source>
</evidence>
<evidence type="ECO:0000256" key="1">
    <source>
        <dbReference type="ARBA" id="ARBA00022448"/>
    </source>
</evidence>
<keyword evidence="9 16" id="KW-1133">Transmembrane helix</keyword>
<evidence type="ECO:0000256" key="6">
    <source>
        <dbReference type="ARBA" id="ARBA00022643"/>
    </source>
</evidence>
<keyword evidence="3" id="KW-0997">Cell inner membrane</keyword>
<comment type="subcellular location">
    <subcellularLocation>
        <location evidence="16">Cell membrane</location>
        <topology evidence="16">Single-pass membrane protein</topology>
    </subcellularLocation>
</comment>
<evidence type="ECO:0000256" key="15">
    <source>
        <dbReference type="ARBA" id="ARBA00023201"/>
    </source>
</evidence>
<keyword evidence="10 16" id="KW-0520">NAD</keyword>
<comment type="caution">
    <text evidence="19">The sequence shown here is derived from an EMBL/GenBank/DDBJ whole genome shotgun (WGS) entry which is preliminary data.</text>
</comment>
<comment type="caution">
    <text evidence="16">Lacks conserved residue(s) required for the propagation of feature annotation.</text>
</comment>
<keyword evidence="1 16" id="KW-0813">Transport</keyword>
<dbReference type="InterPro" id="IPR010204">
    <property type="entry name" value="NqrC"/>
</dbReference>
<evidence type="ECO:0000256" key="17">
    <source>
        <dbReference type="PIRNR" id="PIRNR009437"/>
    </source>
</evidence>
<dbReference type="EMBL" id="RAPN01000005">
    <property type="protein sequence ID" value="RKD85963.1"/>
    <property type="molecule type" value="Genomic_DNA"/>
</dbReference>
<evidence type="ECO:0000256" key="11">
    <source>
        <dbReference type="ARBA" id="ARBA00023053"/>
    </source>
</evidence>
<name>A0A419VV05_9BACT</name>
<dbReference type="NCBIfam" id="TIGR01938">
    <property type="entry name" value="nqrC"/>
    <property type="match status" value="1"/>
</dbReference>
<keyword evidence="8 16" id="KW-1278">Translocase</keyword>
<dbReference type="RefSeq" id="WP_120275285.1">
    <property type="nucleotide sequence ID" value="NZ_RAPN01000005.1"/>
</dbReference>
<dbReference type="GO" id="GO:0016655">
    <property type="term" value="F:oxidoreductase activity, acting on NAD(P)H, quinone or similar compound as acceptor"/>
    <property type="evidence" value="ECO:0007669"/>
    <property type="project" value="UniProtKB-UniRule"/>
</dbReference>
<evidence type="ECO:0000256" key="3">
    <source>
        <dbReference type="ARBA" id="ARBA00022519"/>
    </source>
</evidence>
<gene>
    <name evidence="16" type="primary">nqrC</name>
    <name evidence="19" type="ORF">BC643_4279</name>
</gene>
<accession>A0A419VV05</accession>
<dbReference type="Proteomes" id="UP000283387">
    <property type="component" value="Unassembled WGS sequence"/>
</dbReference>
<keyword evidence="15 16" id="KW-0739">Sodium transport</keyword>
<dbReference type="SMART" id="SM00900">
    <property type="entry name" value="FMN_bind"/>
    <property type="match status" value="1"/>
</dbReference>
<keyword evidence="14 16" id="KW-0472">Membrane</keyword>
<keyword evidence="5 16" id="KW-0285">Flavoprotein</keyword>
<keyword evidence="2 16" id="KW-1003">Cell membrane</keyword>
<evidence type="ECO:0000256" key="16">
    <source>
        <dbReference type="HAMAP-Rule" id="MF_00427"/>
    </source>
</evidence>
<evidence type="ECO:0000256" key="8">
    <source>
        <dbReference type="ARBA" id="ARBA00022967"/>
    </source>
</evidence>
<evidence type="ECO:0000256" key="13">
    <source>
        <dbReference type="ARBA" id="ARBA00023075"/>
    </source>
</evidence>
<dbReference type="GO" id="GO:0006814">
    <property type="term" value="P:sodium ion transport"/>
    <property type="evidence" value="ECO:0007669"/>
    <property type="project" value="UniProtKB-UniRule"/>
</dbReference>
<evidence type="ECO:0000256" key="2">
    <source>
        <dbReference type="ARBA" id="ARBA00022475"/>
    </source>
</evidence>
<keyword evidence="13 16" id="KW-0830">Ubiquinone</keyword>
<evidence type="ECO:0000256" key="12">
    <source>
        <dbReference type="ARBA" id="ARBA00023065"/>
    </source>
</evidence>
<evidence type="ECO:0000313" key="19">
    <source>
        <dbReference type="EMBL" id="RKD85963.1"/>
    </source>
</evidence>
<proteinExistence type="inferred from homology"/>
<sequence length="231" mass="25436">MDRNSNVYTFIYASVMVILVAAILSFAAFNLKPLQSKNVETEKKQNILASVNIAATAVDAEQIYSEKIVNSYIVNAKGEKIDGDAFTVDMKKERAKKVEDRQLPVFECEIDGSIKYILPLYGAGLWGPIWGYISVESDMNTIYGATFDHQGETPGLGAEISTKAFQEQFKGKTIFDNDGKFYSIIVAKSNETAPAEHKVDAISGGTITSKGLQAMVLEDLSAYKAFFNQKK</sequence>
<comment type="cofactor">
    <cofactor evidence="16 17">
        <name>FMN</name>
        <dbReference type="ChEBI" id="CHEBI:58210"/>
    </cofactor>
</comment>
<comment type="similarity">
    <text evidence="16 17">Belongs to the NqrC family.</text>
</comment>
<dbReference type="EC" id="7.2.1.1" evidence="16 17"/>
<keyword evidence="20" id="KW-1185">Reference proteome</keyword>
<dbReference type="Pfam" id="PF04205">
    <property type="entry name" value="FMN_bind"/>
    <property type="match status" value="1"/>
</dbReference>
<comment type="function">
    <text evidence="16">NQR complex catalyzes the reduction of ubiquinone-1 to ubiquinol by two successive reactions, coupled with the transport of Na(+) ions from the cytoplasm to the periplasm. NqrA to NqrE are probably involved in the second step, the conversion of ubisemiquinone to ubiquinol.</text>
</comment>
<feature type="modified residue" description="FMN phosphoryl threonine" evidence="16">
    <location>
        <position position="206"/>
    </location>
</feature>
<evidence type="ECO:0000256" key="10">
    <source>
        <dbReference type="ARBA" id="ARBA00023027"/>
    </source>
</evidence>
<dbReference type="PIRSF" id="PIRSF009437">
    <property type="entry name" value="NQR-1_subunit_C"/>
    <property type="match status" value="1"/>
</dbReference>
<dbReference type="HAMAP" id="MF_00427">
    <property type="entry name" value="NqrC"/>
    <property type="match status" value="1"/>
</dbReference>
<comment type="subunit">
    <text evidence="16 17">Composed of six subunits; NqrA, NqrB, NqrC, NqrD, NqrE and NqrF.</text>
</comment>
<keyword evidence="12 16" id="KW-0406">Ion transport</keyword>
<protein>
    <recommendedName>
        <fullName evidence="16 17">Na(+)-translocating NADH-quinone reductase subunit C</fullName>
        <shortName evidence="16 17">Na(+)-NQR subunit C</shortName>
        <shortName evidence="16 17">Na(+)-translocating NQR subunit C</shortName>
        <ecNumber evidence="16 17">7.2.1.1</ecNumber>
    </recommendedName>
    <alternativeName>
        <fullName evidence="16 17">NQR complex subunit C</fullName>
    </alternativeName>
    <alternativeName>
        <fullName evidence="16 17">NQR-1 subunit C</fullName>
    </alternativeName>
</protein>
<evidence type="ECO:0000256" key="7">
    <source>
        <dbReference type="ARBA" id="ARBA00022692"/>
    </source>
</evidence>
<evidence type="ECO:0000313" key="20">
    <source>
        <dbReference type="Proteomes" id="UP000283387"/>
    </source>
</evidence>
<dbReference type="PANTHER" id="PTHR37838">
    <property type="entry name" value="NA(+)-TRANSLOCATING NADH-QUINONE REDUCTASE SUBUNIT C"/>
    <property type="match status" value="1"/>
</dbReference>
<feature type="transmembrane region" description="Helical" evidence="16">
    <location>
        <begin position="7"/>
        <end position="29"/>
    </location>
</feature>
<evidence type="ECO:0000259" key="18">
    <source>
        <dbReference type="SMART" id="SM00900"/>
    </source>
</evidence>
<dbReference type="InterPro" id="IPR007329">
    <property type="entry name" value="FMN-bd"/>
</dbReference>
<keyword evidence="4 16" id="KW-0597">Phosphoprotein</keyword>
<dbReference type="GO" id="GO:0010181">
    <property type="term" value="F:FMN binding"/>
    <property type="evidence" value="ECO:0007669"/>
    <property type="project" value="UniProtKB-UniRule"/>
</dbReference>
<evidence type="ECO:0000256" key="9">
    <source>
        <dbReference type="ARBA" id="ARBA00022989"/>
    </source>
</evidence>
<evidence type="ECO:0000256" key="4">
    <source>
        <dbReference type="ARBA" id="ARBA00022553"/>
    </source>
</evidence>
<reference evidence="19 20" key="1">
    <citation type="submission" date="2018-09" db="EMBL/GenBank/DDBJ databases">
        <title>Genomic Encyclopedia of Archaeal and Bacterial Type Strains, Phase II (KMG-II): from individual species to whole genera.</title>
        <authorList>
            <person name="Goeker M."/>
        </authorList>
    </citation>
    <scope>NUCLEOTIDE SEQUENCE [LARGE SCALE GENOMIC DNA]</scope>
    <source>
        <strain evidence="19 20">DSM 27148</strain>
    </source>
</reference>
<organism evidence="19 20">
    <name type="scientific">Mangrovibacterium diazotrophicum</name>
    <dbReference type="NCBI Taxonomy" id="1261403"/>
    <lineage>
        <taxon>Bacteria</taxon>
        <taxon>Pseudomonadati</taxon>
        <taxon>Bacteroidota</taxon>
        <taxon>Bacteroidia</taxon>
        <taxon>Marinilabiliales</taxon>
        <taxon>Prolixibacteraceae</taxon>
        <taxon>Mangrovibacterium</taxon>
    </lineage>
</organism>
<dbReference type="AlphaFoldDB" id="A0A419VV05"/>
<evidence type="ECO:0000256" key="5">
    <source>
        <dbReference type="ARBA" id="ARBA00022630"/>
    </source>
</evidence>
<dbReference type="GO" id="GO:0005886">
    <property type="term" value="C:plasma membrane"/>
    <property type="evidence" value="ECO:0007669"/>
    <property type="project" value="UniProtKB-SubCell"/>
</dbReference>
<comment type="catalytic activity">
    <reaction evidence="16 17">
        <text>a ubiquinone + n Na(+)(in) + NADH + H(+) = a ubiquinol + n Na(+)(out) + NAD(+)</text>
        <dbReference type="Rhea" id="RHEA:47748"/>
        <dbReference type="Rhea" id="RHEA-COMP:9565"/>
        <dbReference type="Rhea" id="RHEA-COMP:9566"/>
        <dbReference type="ChEBI" id="CHEBI:15378"/>
        <dbReference type="ChEBI" id="CHEBI:16389"/>
        <dbReference type="ChEBI" id="CHEBI:17976"/>
        <dbReference type="ChEBI" id="CHEBI:29101"/>
        <dbReference type="ChEBI" id="CHEBI:57540"/>
        <dbReference type="ChEBI" id="CHEBI:57945"/>
        <dbReference type="EC" id="7.2.1.1"/>
    </reaction>
</comment>
<keyword evidence="6 16" id="KW-0288">FMN</keyword>